<organism evidence="1 2">
    <name type="scientific">Panagrolaimus sp. PS1159</name>
    <dbReference type="NCBI Taxonomy" id="55785"/>
    <lineage>
        <taxon>Eukaryota</taxon>
        <taxon>Metazoa</taxon>
        <taxon>Ecdysozoa</taxon>
        <taxon>Nematoda</taxon>
        <taxon>Chromadorea</taxon>
        <taxon>Rhabditida</taxon>
        <taxon>Tylenchina</taxon>
        <taxon>Panagrolaimomorpha</taxon>
        <taxon>Panagrolaimoidea</taxon>
        <taxon>Panagrolaimidae</taxon>
        <taxon>Panagrolaimus</taxon>
    </lineage>
</organism>
<proteinExistence type="predicted"/>
<name>A0AC35EUU6_9BILA</name>
<dbReference type="WBParaSite" id="PS1159_v2.g10930.t1">
    <property type="protein sequence ID" value="PS1159_v2.g10930.t1"/>
    <property type="gene ID" value="PS1159_v2.g10930"/>
</dbReference>
<protein>
    <submittedName>
        <fullName evidence="2">Uncharacterized protein</fullName>
    </submittedName>
</protein>
<accession>A0AC35EUU6</accession>
<dbReference type="Proteomes" id="UP000887580">
    <property type="component" value="Unplaced"/>
</dbReference>
<sequence length="123" mass="13288">MVSIVSSTLETIPGGASDESLNSISTAIHCVKQLVSNQSNKKEPCAITGGTASNRRSGCVSEGESLVAPPTTSTNSTTISKQTNMPSKNNGEIYSKKVKSNYDVYYGMKNNIQKKYDFNDRQK</sequence>
<reference evidence="2" key="1">
    <citation type="submission" date="2022-11" db="UniProtKB">
        <authorList>
            <consortium name="WormBaseParasite"/>
        </authorList>
    </citation>
    <scope>IDENTIFICATION</scope>
</reference>
<evidence type="ECO:0000313" key="1">
    <source>
        <dbReference type="Proteomes" id="UP000887580"/>
    </source>
</evidence>
<evidence type="ECO:0000313" key="2">
    <source>
        <dbReference type="WBParaSite" id="PS1159_v2.g10930.t1"/>
    </source>
</evidence>